<dbReference type="InterPro" id="IPR001828">
    <property type="entry name" value="ANF_lig-bd_rcpt"/>
</dbReference>
<protein>
    <submittedName>
        <fullName evidence="20">Glutamate receptor ionotropic, kainate 2 isoform X1</fullName>
    </submittedName>
</protein>
<keyword evidence="6 16" id="KW-1133">Transmembrane helix</keyword>
<dbReference type="InterPro" id="IPR019594">
    <property type="entry name" value="Glu/Gly-bd"/>
</dbReference>
<feature type="transmembrane region" description="Helical" evidence="16">
    <location>
        <begin position="902"/>
        <end position="922"/>
    </location>
</feature>
<gene>
    <name evidence="20" type="primary">LOC111597716</name>
</gene>
<dbReference type="CDD" id="cd06382">
    <property type="entry name" value="PBP1_iGluR_Kainate"/>
    <property type="match status" value="1"/>
</dbReference>
<evidence type="ECO:0000256" key="4">
    <source>
        <dbReference type="ARBA" id="ARBA00022692"/>
    </source>
</evidence>
<keyword evidence="5" id="KW-0732">Signal</keyword>
<feature type="transmembrane region" description="Helical" evidence="16">
    <location>
        <begin position="716"/>
        <end position="738"/>
    </location>
</feature>
<keyword evidence="7" id="KW-0770">Synapse</keyword>
<dbReference type="FunFam" id="3.40.190.10:FF:000167">
    <property type="entry name" value="Eye-enriched kainate receptor, isoform B"/>
    <property type="match status" value="1"/>
</dbReference>
<keyword evidence="11" id="KW-0325">Glycoprotein</keyword>
<evidence type="ECO:0000256" key="14">
    <source>
        <dbReference type="ARBA" id="ARBA00023303"/>
    </source>
</evidence>
<dbReference type="RefSeq" id="XP_023168327.1">
    <property type="nucleotide sequence ID" value="XM_023312559.2"/>
</dbReference>
<evidence type="ECO:0000256" key="11">
    <source>
        <dbReference type="ARBA" id="ARBA00023180"/>
    </source>
</evidence>
<keyword evidence="2" id="KW-0813">Transport</keyword>
<evidence type="ECO:0000256" key="10">
    <source>
        <dbReference type="ARBA" id="ARBA00023170"/>
    </source>
</evidence>
<reference evidence="20" key="1">
    <citation type="submission" date="2025-08" db="UniProtKB">
        <authorList>
            <consortium name="RefSeq"/>
        </authorList>
    </citation>
    <scope>IDENTIFICATION</scope>
    <source>
        <strain evidence="20">15085-1641.00</strain>
        <tissue evidence="20">Whole body</tissue>
    </source>
</reference>
<keyword evidence="9 16" id="KW-0472">Membrane</keyword>
<keyword evidence="3" id="KW-1003">Cell membrane</keyword>
<evidence type="ECO:0000256" key="3">
    <source>
        <dbReference type="ARBA" id="ARBA00022475"/>
    </source>
</evidence>
<keyword evidence="14" id="KW-0407">Ion channel</keyword>
<comment type="subcellular location">
    <subcellularLocation>
        <location evidence="15">Postsynaptic cell membrane</location>
        <topology evidence="15">Multi-pass membrane protein</topology>
    </subcellularLocation>
</comment>
<evidence type="ECO:0000313" key="19">
    <source>
        <dbReference type="Proteomes" id="UP000504633"/>
    </source>
</evidence>
<dbReference type="OrthoDB" id="5984008at2759"/>
<organism evidence="19 20">
    <name type="scientific">Drosophila hydei</name>
    <name type="common">Fruit fly</name>
    <dbReference type="NCBI Taxonomy" id="7224"/>
    <lineage>
        <taxon>Eukaryota</taxon>
        <taxon>Metazoa</taxon>
        <taxon>Ecdysozoa</taxon>
        <taxon>Arthropoda</taxon>
        <taxon>Hexapoda</taxon>
        <taxon>Insecta</taxon>
        <taxon>Pterygota</taxon>
        <taxon>Neoptera</taxon>
        <taxon>Endopterygota</taxon>
        <taxon>Diptera</taxon>
        <taxon>Brachycera</taxon>
        <taxon>Muscomorpha</taxon>
        <taxon>Ephydroidea</taxon>
        <taxon>Drosophilidae</taxon>
        <taxon>Drosophila</taxon>
    </lineage>
</organism>
<dbReference type="FunFam" id="1.10.287.70:FF:000105">
    <property type="entry name" value="Eye-enriched kainate receptor, isoform A"/>
    <property type="match status" value="1"/>
</dbReference>
<dbReference type="Proteomes" id="UP000504633">
    <property type="component" value="Unplaced"/>
</dbReference>
<evidence type="ECO:0000256" key="13">
    <source>
        <dbReference type="ARBA" id="ARBA00023286"/>
    </source>
</evidence>
<dbReference type="InterPro" id="IPR028082">
    <property type="entry name" value="Peripla_BP_I"/>
</dbReference>
<dbReference type="Pfam" id="PF00060">
    <property type="entry name" value="Lig_chan"/>
    <property type="match status" value="1"/>
</dbReference>
<sequence>MYYSICLYNSNDCCSGCKRLWTLRRCSPMTREPMRLKPSLGLYAIVHLALLSMVLVANALPPVIRVGAIFTEDEREGSVESAFKYAIYRINKEKILLPNTQLVYDIEYVPRDDSFRTTKKVCRQLEAGVQAIFGPTDPLLATHVQSICEAFDIPHIEVRIDLEVSVKEFSINLYPSQNIMNLAYRDLMMYLNWTKVAIIYEEDYGLFKQQDLIHSSAEMRTEMYIRQANPETYRQVLRAIRQKEIYKIIVDTNPTNIKKFFRSILQLQMNDHRYHYMFTTFDLETYDLEDFRYNSVNITAFRLVDVGSKRYQDVIDQMQKLQHSGLDMINGMPYIQTESALMFDSVYAFAYGLKQLDSSHTLTFKNLSCNSDRVWSDGLSLYNYINSAAVDGLTGKVNFIEGRRNKFKIDILKLKQEIIQKVGFWQPDVGVNISDPTAFYDSNIANITLVVMTREERPYVMVKEDVNLTGNARFEGFCIDLLKAIAQQVGFQYKIELVPDNMYGVYIPETNSWNGIVQELMERRADLAVASMTINYARESVIDFTKPFMNLGIGILFKISDRAQTKFFSFMNPLAIEIWFYIAFGYILVSLCIWIVARLSPMEWVRSKPACSMACDHMLRKIRKANYAYDHLELKSITNRSDDGHHNDDNNDSNDVKEDIEIHLDDNSDSDDTLELVTVQNNFTLKNSFWFAIGALMQQGADLYPRATSTRIVGGCWFFFCLIIISSYTANLAAFLTVERMITPIESAADLADQTEIQYGTLEGGSTMTFFRDSKIGIYQKMWRYMENRKTSVFVKTYEDGIKRVMEGNYAFLMESTMLDYAVQRDCNLTQIGGLLDSKGYGIATPKGSPWRDKISLAILELQEKGIIQILYDKWWKNTGDVCNRDDKSKESKANALGVENIGGVFVVLLCGLALAVVVAIFEFCWNSKKNLHTDNQSLCSEMAEELRFAMHCQGSKSKQRPALKRDCLKCAPGSTYVPTNVTMPNLGVHYNYFN</sequence>
<dbReference type="Gene3D" id="1.10.287.70">
    <property type="match status" value="1"/>
</dbReference>
<dbReference type="Gene3D" id="3.40.190.10">
    <property type="entry name" value="Periplasmic binding protein-like II"/>
    <property type="match status" value="2"/>
</dbReference>
<dbReference type="KEGG" id="dhe:111597716"/>
<keyword evidence="13" id="KW-1071">Ligand-gated ion channel</keyword>
<evidence type="ECO:0000256" key="15">
    <source>
        <dbReference type="ARBA" id="ARBA00034104"/>
    </source>
</evidence>
<dbReference type="InterPro" id="IPR001320">
    <property type="entry name" value="Iontro_rcpt_C"/>
</dbReference>
<evidence type="ECO:0000256" key="2">
    <source>
        <dbReference type="ARBA" id="ARBA00022448"/>
    </source>
</evidence>
<dbReference type="CDD" id="cd13714">
    <property type="entry name" value="PBP2_iGluR_Kainate"/>
    <property type="match status" value="1"/>
</dbReference>
<keyword evidence="12" id="KW-0628">Postsynaptic cell membrane</keyword>
<evidence type="ECO:0000256" key="5">
    <source>
        <dbReference type="ARBA" id="ARBA00022729"/>
    </source>
</evidence>
<keyword evidence="8" id="KW-0406">Ion transport</keyword>
<accession>A0A6J1LLR7</accession>
<dbReference type="FunFam" id="3.40.190.10:FF:000117">
    <property type="entry name" value="Glutamate receptor, ionotropic kainate"/>
    <property type="match status" value="1"/>
</dbReference>
<evidence type="ECO:0000313" key="20">
    <source>
        <dbReference type="RefSeq" id="XP_023168327.1"/>
    </source>
</evidence>
<name>A0A6J1LLR7_DROHY</name>
<evidence type="ECO:0000256" key="8">
    <source>
        <dbReference type="ARBA" id="ARBA00023065"/>
    </source>
</evidence>
<feature type="domain" description="Ionotropic glutamate receptor C-terminal" evidence="17">
    <location>
        <begin position="448"/>
        <end position="878"/>
    </location>
</feature>
<evidence type="ECO:0000256" key="9">
    <source>
        <dbReference type="ARBA" id="ARBA00023136"/>
    </source>
</evidence>
<keyword evidence="10 20" id="KW-0675">Receptor</keyword>
<feature type="transmembrane region" description="Helical" evidence="16">
    <location>
        <begin position="578"/>
        <end position="597"/>
    </location>
</feature>
<dbReference type="Gene3D" id="3.40.50.2300">
    <property type="match status" value="2"/>
</dbReference>
<evidence type="ECO:0000256" key="1">
    <source>
        <dbReference type="ARBA" id="ARBA00008685"/>
    </source>
</evidence>
<dbReference type="FunFam" id="3.40.190.10:FF:000060">
    <property type="entry name" value="Glutamate receptor ionotropic, kainate 1"/>
    <property type="match status" value="1"/>
</dbReference>
<evidence type="ECO:0000256" key="6">
    <source>
        <dbReference type="ARBA" id="ARBA00022989"/>
    </source>
</evidence>
<dbReference type="AlphaFoldDB" id="A0A6J1LLR7"/>
<dbReference type="SMART" id="SM00918">
    <property type="entry name" value="Lig_chan-Glu_bd"/>
    <property type="match status" value="1"/>
</dbReference>
<evidence type="ECO:0000256" key="16">
    <source>
        <dbReference type="SAM" id="Phobius"/>
    </source>
</evidence>
<dbReference type="PANTHER" id="PTHR18966">
    <property type="entry name" value="IONOTROPIC GLUTAMATE RECEPTOR"/>
    <property type="match status" value="1"/>
</dbReference>
<feature type="transmembrane region" description="Helical" evidence="16">
    <location>
        <begin position="40"/>
        <end position="60"/>
    </location>
</feature>
<evidence type="ECO:0000256" key="7">
    <source>
        <dbReference type="ARBA" id="ARBA00023018"/>
    </source>
</evidence>
<comment type="similarity">
    <text evidence="1">Belongs to the glutamate-gated ion channel (TC 1.A.10.1) family.</text>
</comment>
<dbReference type="Pfam" id="PF10613">
    <property type="entry name" value="Lig_chan-Glu_bd"/>
    <property type="match status" value="1"/>
</dbReference>
<dbReference type="SUPFAM" id="SSF53822">
    <property type="entry name" value="Periplasmic binding protein-like I"/>
    <property type="match status" value="1"/>
</dbReference>
<evidence type="ECO:0000259" key="17">
    <source>
        <dbReference type="SMART" id="SM00079"/>
    </source>
</evidence>
<keyword evidence="4 16" id="KW-0812">Transmembrane</keyword>
<feature type="domain" description="Ionotropic glutamate receptor L-glutamate and glycine-binding" evidence="18">
    <location>
        <begin position="458"/>
        <end position="522"/>
    </location>
</feature>
<evidence type="ECO:0000256" key="12">
    <source>
        <dbReference type="ARBA" id="ARBA00023257"/>
    </source>
</evidence>
<dbReference type="SMART" id="SM00079">
    <property type="entry name" value="PBPe"/>
    <property type="match status" value="1"/>
</dbReference>
<evidence type="ECO:0000259" key="18">
    <source>
        <dbReference type="SMART" id="SM00918"/>
    </source>
</evidence>
<dbReference type="GeneID" id="111597716"/>
<keyword evidence="19" id="KW-1185">Reference proteome</keyword>
<dbReference type="GO" id="GO:0015276">
    <property type="term" value="F:ligand-gated monoatomic ion channel activity"/>
    <property type="evidence" value="ECO:0007669"/>
    <property type="project" value="InterPro"/>
</dbReference>
<proteinExistence type="inferred from homology"/>
<dbReference type="GO" id="GO:0045211">
    <property type="term" value="C:postsynaptic membrane"/>
    <property type="evidence" value="ECO:0007669"/>
    <property type="project" value="UniProtKB-SubCell"/>
</dbReference>
<dbReference type="InterPro" id="IPR015683">
    <property type="entry name" value="Ionotropic_Glu_rcpt"/>
</dbReference>
<dbReference type="SUPFAM" id="SSF53850">
    <property type="entry name" value="Periplasmic binding protein-like II"/>
    <property type="match status" value="1"/>
</dbReference>
<dbReference type="Pfam" id="PF01094">
    <property type="entry name" value="ANF_receptor"/>
    <property type="match status" value="1"/>
</dbReference>